<keyword evidence="2" id="KW-0255">Endonuclease</keyword>
<dbReference type="AlphaFoldDB" id="A0A9X3NGH9"/>
<dbReference type="RefSeq" id="WP_270029141.1">
    <property type="nucleotide sequence ID" value="NZ_JAPDDP010000083.1"/>
</dbReference>
<protein>
    <submittedName>
        <fullName evidence="2">Uma2 family endonuclease</fullName>
    </submittedName>
</protein>
<keyword evidence="2" id="KW-0540">Nuclease</keyword>
<organism evidence="2 3">
    <name type="scientific">Solirubrobacter phytolaccae</name>
    <dbReference type="NCBI Taxonomy" id="1404360"/>
    <lineage>
        <taxon>Bacteria</taxon>
        <taxon>Bacillati</taxon>
        <taxon>Actinomycetota</taxon>
        <taxon>Thermoleophilia</taxon>
        <taxon>Solirubrobacterales</taxon>
        <taxon>Solirubrobacteraceae</taxon>
        <taxon>Solirubrobacter</taxon>
    </lineage>
</organism>
<feature type="domain" description="Putative restriction endonuclease" evidence="1">
    <location>
        <begin position="22"/>
        <end position="153"/>
    </location>
</feature>
<keyword evidence="3" id="KW-1185">Reference proteome</keyword>
<dbReference type="EMBL" id="JAPDDP010000083">
    <property type="protein sequence ID" value="MDA0184687.1"/>
    <property type="molecule type" value="Genomic_DNA"/>
</dbReference>
<dbReference type="CDD" id="cd06260">
    <property type="entry name" value="DUF820-like"/>
    <property type="match status" value="1"/>
</dbReference>
<dbReference type="InterPro" id="IPR012296">
    <property type="entry name" value="Nuclease_put_TT1808"/>
</dbReference>
<dbReference type="InterPro" id="IPR011335">
    <property type="entry name" value="Restrct_endonuc-II-like"/>
</dbReference>
<comment type="caution">
    <text evidence="2">The sequence shown here is derived from an EMBL/GenBank/DDBJ whole genome shotgun (WGS) entry which is preliminary data.</text>
</comment>
<dbReference type="SUPFAM" id="SSF52980">
    <property type="entry name" value="Restriction endonuclease-like"/>
    <property type="match status" value="1"/>
</dbReference>
<sequence length="175" mass="19930">MSTAVDDRLTVEEFLAREWPRGTQLIDGHVVVSQPTPLHQHVVLEIGMALRLWTQSPTGRGTAILSLDVVYDTSVLAPDVLWFEEPLPLDTRRAEKAANLLVEVRSRSTWHYDLGRKRELYLEHGVPELWLVDTVGRRVIVHRSDGVWERHAEEDLISPQMPEFRATVGDLIPAL</sequence>
<reference evidence="2" key="1">
    <citation type="submission" date="2022-10" db="EMBL/GenBank/DDBJ databases">
        <title>The WGS of Solirubrobacter phytolaccae KCTC 29190.</title>
        <authorList>
            <person name="Jiang Z."/>
        </authorList>
    </citation>
    <scope>NUCLEOTIDE SEQUENCE</scope>
    <source>
        <strain evidence="2">KCTC 29190</strain>
    </source>
</reference>
<accession>A0A9X3NGH9</accession>
<evidence type="ECO:0000259" key="1">
    <source>
        <dbReference type="Pfam" id="PF05685"/>
    </source>
</evidence>
<keyword evidence="2" id="KW-0378">Hydrolase</keyword>
<dbReference type="PANTHER" id="PTHR34107:SF4">
    <property type="entry name" value="SLL1222 PROTEIN"/>
    <property type="match status" value="1"/>
</dbReference>
<dbReference type="PANTHER" id="PTHR34107">
    <property type="entry name" value="SLL0198 PROTEIN-RELATED"/>
    <property type="match status" value="1"/>
</dbReference>
<dbReference type="Pfam" id="PF05685">
    <property type="entry name" value="Uma2"/>
    <property type="match status" value="1"/>
</dbReference>
<proteinExistence type="predicted"/>
<evidence type="ECO:0000313" key="3">
    <source>
        <dbReference type="Proteomes" id="UP001147653"/>
    </source>
</evidence>
<gene>
    <name evidence="2" type="ORF">OJ997_30575</name>
</gene>
<evidence type="ECO:0000313" key="2">
    <source>
        <dbReference type="EMBL" id="MDA0184687.1"/>
    </source>
</evidence>
<name>A0A9X3NGH9_9ACTN</name>
<dbReference type="Proteomes" id="UP001147653">
    <property type="component" value="Unassembled WGS sequence"/>
</dbReference>
<dbReference type="InterPro" id="IPR008538">
    <property type="entry name" value="Uma2"/>
</dbReference>
<dbReference type="Gene3D" id="3.90.1570.10">
    <property type="entry name" value="tt1808, chain A"/>
    <property type="match status" value="1"/>
</dbReference>
<dbReference type="GO" id="GO:0004519">
    <property type="term" value="F:endonuclease activity"/>
    <property type="evidence" value="ECO:0007669"/>
    <property type="project" value="UniProtKB-KW"/>
</dbReference>